<reference evidence="1 2" key="1">
    <citation type="submission" date="2021-03" db="EMBL/GenBank/DDBJ databases">
        <title>Sequencing the genomes of 1000 actinobacteria strains.</title>
        <authorList>
            <person name="Klenk H.-P."/>
        </authorList>
    </citation>
    <scope>NUCLEOTIDE SEQUENCE [LARGE SCALE GENOMIC DNA]</scope>
    <source>
        <strain evidence="1 2">DSM 13468</strain>
    </source>
</reference>
<evidence type="ECO:0000313" key="2">
    <source>
        <dbReference type="Proteomes" id="UP000703720"/>
    </source>
</evidence>
<accession>A0ABS4WSL0</accession>
<evidence type="ECO:0000313" key="1">
    <source>
        <dbReference type="EMBL" id="MBP2379046.1"/>
    </source>
</evidence>
<evidence type="ECO:0008006" key="3">
    <source>
        <dbReference type="Google" id="ProtNLM"/>
    </source>
</evidence>
<sequence>MIFDSVARSWNCGSDRLERGVLVSGESLSSPVTTHEVGRPRVERALDWETLS</sequence>
<dbReference type="Proteomes" id="UP000703720">
    <property type="component" value="Unassembled WGS sequence"/>
</dbReference>
<keyword evidence="2" id="KW-1185">Reference proteome</keyword>
<dbReference type="EMBL" id="JAGIOA010000001">
    <property type="protein sequence ID" value="MBP2379046.1"/>
    <property type="molecule type" value="Genomic_DNA"/>
</dbReference>
<name>A0ABS4WSL0_9MICO</name>
<gene>
    <name evidence="1" type="ORF">JOF42_002541</name>
</gene>
<comment type="caution">
    <text evidence="1">The sequence shown here is derived from an EMBL/GenBank/DDBJ whole genome shotgun (WGS) entry which is preliminary data.</text>
</comment>
<organism evidence="1 2">
    <name type="scientific">Microbacterium phyllosphaerae</name>
    <dbReference type="NCBI Taxonomy" id="124798"/>
    <lineage>
        <taxon>Bacteria</taxon>
        <taxon>Bacillati</taxon>
        <taxon>Actinomycetota</taxon>
        <taxon>Actinomycetes</taxon>
        <taxon>Micrococcales</taxon>
        <taxon>Microbacteriaceae</taxon>
        <taxon>Microbacterium</taxon>
    </lineage>
</organism>
<protein>
    <recommendedName>
        <fullName evidence="3">Transposase</fullName>
    </recommendedName>
</protein>
<proteinExistence type="predicted"/>